<gene>
    <name evidence="1" type="ordered locus">Pnap_4804</name>
</gene>
<proteinExistence type="predicted"/>
<geneLocation type="plasmid" evidence="1 2">
    <name>pPNAP05</name>
</geneLocation>
<keyword evidence="2" id="KW-1185">Reference proteome</keyword>
<dbReference type="OrthoDB" id="9130965at2"/>
<evidence type="ECO:0000313" key="2">
    <source>
        <dbReference type="Proteomes" id="UP000000644"/>
    </source>
</evidence>
<evidence type="ECO:0000313" key="1">
    <source>
        <dbReference type="EMBL" id="ABM40213.1"/>
    </source>
</evidence>
<name>A1VX35_POLNA</name>
<dbReference type="Proteomes" id="UP000000644">
    <property type="component" value="Plasmid pPNAP05"/>
</dbReference>
<dbReference type="HOGENOM" id="CLU_881758_0_0_4"/>
<accession>A1VX35</accession>
<dbReference type="EMBL" id="CP000534">
    <property type="protein sequence ID" value="ABM40213.1"/>
    <property type="molecule type" value="Genomic_DNA"/>
</dbReference>
<keyword evidence="1" id="KW-0614">Plasmid</keyword>
<dbReference type="RefSeq" id="WP_011798579.1">
    <property type="nucleotide sequence ID" value="NC_008761.1"/>
</dbReference>
<reference evidence="2" key="1">
    <citation type="journal article" date="2009" name="Environ. Microbiol.">
        <title>The genome of Polaromonas naphthalenivorans strain CJ2, isolated from coal tar-contaminated sediment, reveals physiological and metabolic versatility and evolution through extensive horizontal gene transfer.</title>
        <authorList>
            <person name="Yagi J.M."/>
            <person name="Sims D."/>
            <person name="Brettin T."/>
            <person name="Bruce D."/>
            <person name="Madsen E.L."/>
        </authorList>
    </citation>
    <scope>NUCLEOTIDE SEQUENCE [LARGE SCALE GENOMIC DNA]</scope>
    <source>
        <strain evidence="2">CJ2</strain>
        <plasmid evidence="2">Plasmid pPNAP05</plasmid>
    </source>
</reference>
<sequence length="328" mass="37345">MTELKLFPGPRLERHKWVVDQANDTGQWTWQDVTEQAHEFLYRDVEVAPDVTLADIFALVEPNPVLRAVYRQEFVDELCAEAAKGPAAPTEEPWERLEYLELYQVWTLDSATQEFEGAGRFRFHGVGVVQEADIVEDGHVMHKKNERIEWGVSLTPVRELLHLPVRVRAQVLVCEEDMDSCNYGKTIQKVIHRQITLGRFIQAALWELSFHGGPGDSAAVRDDLLEQVAEVKAGLTESRAQGDIFESLGFPSRSSVYDHFFDRWSSVSAHELDQALRGLADAQPVQQALAEAFEDRVQVKPEFAALAAREFRKRVRLRLSEAREPRAN</sequence>
<organism evidence="1 2">
    <name type="scientific">Polaromonas naphthalenivorans (strain CJ2)</name>
    <dbReference type="NCBI Taxonomy" id="365044"/>
    <lineage>
        <taxon>Bacteria</taxon>
        <taxon>Pseudomonadati</taxon>
        <taxon>Pseudomonadota</taxon>
        <taxon>Betaproteobacteria</taxon>
        <taxon>Burkholderiales</taxon>
        <taxon>Comamonadaceae</taxon>
        <taxon>Polaromonas</taxon>
    </lineage>
</organism>
<dbReference type="AlphaFoldDB" id="A1VX35"/>
<protein>
    <submittedName>
        <fullName evidence="1">Uncharacterized protein</fullName>
    </submittedName>
</protein>
<dbReference type="KEGG" id="pna:Pnap_4804"/>